<protein>
    <submittedName>
        <fullName evidence="3">Uncharacterized protein</fullName>
    </submittedName>
</protein>
<accession>A0A9P1IMB4</accession>
<name>A0A9P1IMB4_9PELO</name>
<comment type="caution">
    <text evidence="3">The sequence shown here is derived from an EMBL/GenBank/DDBJ whole genome shotgun (WGS) entry which is preliminary data.</text>
</comment>
<evidence type="ECO:0000313" key="4">
    <source>
        <dbReference type="Proteomes" id="UP001152747"/>
    </source>
</evidence>
<evidence type="ECO:0000256" key="1">
    <source>
        <dbReference type="SAM" id="Phobius"/>
    </source>
</evidence>
<feature type="transmembrane region" description="Helical" evidence="1">
    <location>
        <begin position="119"/>
        <end position="140"/>
    </location>
</feature>
<dbReference type="EMBL" id="CANHGI010000004">
    <property type="protein sequence ID" value="CAI5447528.1"/>
    <property type="molecule type" value="Genomic_DNA"/>
</dbReference>
<feature type="transmembrane region" description="Helical" evidence="1">
    <location>
        <begin position="520"/>
        <end position="541"/>
    </location>
</feature>
<feature type="transmembrane region" description="Helical" evidence="1">
    <location>
        <begin position="161"/>
        <end position="185"/>
    </location>
</feature>
<feature type="chain" id="PRO_5040118207" evidence="2">
    <location>
        <begin position="23"/>
        <end position="561"/>
    </location>
</feature>
<dbReference type="AlphaFoldDB" id="A0A9P1IMB4"/>
<dbReference type="Proteomes" id="UP001152747">
    <property type="component" value="Unassembled WGS sequence"/>
</dbReference>
<evidence type="ECO:0000256" key="2">
    <source>
        <dbReference type="SAM" id="SignalP"/>
    </source>
</evidence>
<keyword evidence="1" id="KW-1133">Transmembrane helix</keyword>
<proteinExistence type="predicted"/>
<evidence type="ECO:0000313" key="3">
    <source>
        <dbReference type="EMBL" id="CAI5447528.1"/>
    </source>
</evidence>
<reference evidence="3" key="1">
    <citation type="submission" date="2022-11" db="EMBL/GenBank/DDBJ databases">
        <authorList>
            <person name="Kikuchi T."/>
        </authorList>
    </citation>
    <scope>NUCLEOTIDE SEQUENCE</scope>
    <source>
        <strain evidence="3">PS1010</strain>
    </source>
</reference>
<gene>
    <name evidence="3" type="ORF">CAMP_LOCUS10165</name>
</gene>
<keyword evidence="1" id="KW-0472">Membrane</keyword>
<keyword evidence="1" id="KW-0812">Transmembrane</keyword>
<feature type="transmembrane region" description="Helical" evidence="1">
    <location>
        <begin position="323"/>
        <end position="345"/>
    </location>
</feature>
<keyword evidence="4" id="KW-1185">Reference proteome</keyword>
<keyword evidence="2" id="KW-0732">Signal</keyword>
<feature type="signal peptide" evidence="2">
    <location>
        <begin position="1"/>
        <end position="22"/>
    </location>
</feature>
<organism evidence="3 4">
    <name type="scientific">Caenorhabditis angaria</name>
    <dbReference type="NCBI Taxonomy" id="860376"/>
    <lineage>
        <taxon>Eukaryota</taxon>
        <taxon>Metazoa</taxon>
        <taxon>Ecdysozoa</taxon>
        <taxon>Nematoda</taxon>
        <taxon>Chromadorea</taxon>
        <taxon>Rhabditida</taxon>
        <taxon>Rhabditina</taxon>
        <taxon>Rhabditomorpha</taxon>
        <taxon>Rhabditoidea</taxon>
        <taxon>Rhabditidae</taxon>
        <taxon>Peloderinae</taxon>
        <taxon>Caenorhabditis</taxon>
    </lineage>
</organism>
<feature type="transmembrane region" description="Helical" evidence="1">
    <location>
        <begin position="357"/>
        <end position="381"/>
    </location>
</feature>
<sequence>MGNFSKIILSIIFLLSIKELLGKSPKDVHKNEQRLKMSKILKPRLGQAYQRCYSFVTPMELIKMETPPFYWMSKKMLKLMNSERNFEVFCDYVTETMVKKRSVDYFGNSWKGLKHVPNLIIYNVTNSVLMIMSILTIRFVPGTFELVGNTLKIIRKFRWSTIIPVYLCYLLFCLSFEFMFAAQIAEDRLKLGDEWHELFFKSHTTWVDTKIDQFHCIVDEYWKVMNIFRTWLNPYEEYRAILNSTSGIFFKNMSLGEFMKIKNMPERQLDVITQKVVDILHKYMLKPPNPALARTNDLKGLVSTYYNKTLQLPLQEDVLFLKLAIPLMSMITIIIGISVSILAIYRNFAWHSKLLNVFEKLQFIILFIIFAKTFIFVVGLAQVSGTYAVQRTLSGGNFTFLKNAKTKHGISIGELFSDSYSTNRTIYQLMGRNCYGFDSRPERFNPQILLTNFTFLNAILGPKANENFNTKPIFRHFAHHFGFQLQESPRFFNAIFFSLNFSRFTNAIMKHVIVPVSTPVWLLAMMPVLHYMIALYVMFAIPKIKRKNSSSASEEFILEGD</sequence>